<dbReference type="AlphaFoldDB" id="A0A834HWA2"/>
<dbReference type="Gene3D" id="1.20.1070.10">
    <property type="entry name" value="Rhodopsin 7-helix transmembrane proteins"/>
    <property type="match status" value="1"/>
</dbReference>
<dbReference type="PROSITE" id="PS50262">
    <property type="entry name" value="G_PROTEIN_RECEP_F1_2"/>
    <property type="match status" value="1"/>
</dbReference>
<evidence type="ECO:0000256" key="2">
    <source>
        <dbReference type="ARBA" id="ARBA00010663"/>
    </source>
</evidence>
<dbReference type="EMBL" id="JAACXV010014560">
    <property type="protein sequence ID" value="KAF7266125.1"/>
    <property type="molecule type" value="Genomic_DNA"/>
</dbReference>
<dbReference type="CDD" id="cd14978">
    <property type="entry name" value="7tmA_FMRFamide_R-like"/>
    <property type="match status" value="1"/>
</dbReference>
<feature type="transmembrane region" description="Helical" evidence="6">
    <location>
        <begin position="272"/>
        <end position="297"/>
    </location>
</feature>
<evidence type="ECO:0000256" key="1">
    <source>
        <dbReference type="ARBA" id="ARBA00004370"/>
    </source>
</evidence>
<feature type="transmembrane region" description="Helical" evidence="6">
    <location>
        <begin position="95"/>
        <end position="121"/>
    </location>
</feature>
<feature type="transmembrane region" description="Helical" evidence="6">
    <location>
        <begin position="205"/>
        <end position="229"/>
    </location>
</feature>
<feature type="transmembrane region" description="Helical" evidence="6">
    <location>
        <begin position="24"/>
        <end position="44"/>
    </location>
</feature>
<dbReference type="InterPro" id="IPR000276">
    <property type="entry name" value="GPCR_Rhodpsn"/>
</dbReference>
<feature type="transmembrane region" description="Helical" evidence="6">
    <location>
        <begin position="142"/>
        <end position="162"/>
    </location>
</feature>
<proteinExistence type="inferred from homology"/>
<keyword evidence="3 6" id="KW-0812">Transmembrane</keyword>
<protein>
    <recommendedName>
        <fullName evidence="7">G-protein coupled receptors family 1 profile domain-containing protein</fullName>
    </recommendedName>
</protein>
<comment type="caution">
    <text evidence="8">The sequence shown here is derived from an EMBL/GenBank/DDBJ whole genome shotgun (WGS) entry which is preliminary data.</text>
</comment>
<evidence type="ECO:0000313" key="8">
    <source>
        <dbReference type="EMBL" id="KAF7266125.1"/>
    </source>
</evidence>
<comment type="similarity">
    <text evidence="2">Belongs to the G-protein coupled receptor 1 family.</text>
</comment>
<reference evidence="8" key="1">
    <citation type="submission" date="2020-08" db="EMBL/GenBank/DDBJ databases">
        <title>Genome sequencing and assembly of the red palm weevil Rhynchophorus ferrugineus.</title>
        <authorList>
            <person name="Dias G.B."/>
            <person name="Bergman C.M."/>
            <person name="Manee M."/>
        </authorList>
    </citation>
    <scope>NUCLEOTIDE SEQUENCE</scope>
    <source>
        <strain evidence="8">AA-2017</strain>
        <tissue evidence="8">Whole larva</tissue>
    </source>
</reference>
<dbReference type="InterPro" id="IPR053219">
    <property type="entry name" value="GPCR_Dmsr-1"/>
</dbReference>
<dbReference type="Pfam" id="PF10324">
    <property type="entry name" value="7TM_GPCR_Srw"/>
    <property type="match status" value="1"/>
</dbReference>
<dbReference type="SUPFAM" id="SSF81321">
    <property type="entry name" value="Family A G protein-coupled receptor-like"/>
    <property type="match status" value="1"/>
</dbReference>
<dbReference type="PANTHER" id="PTHR46273">
    <property type="entry name" value="MYOSUPPRESSIN RECEPTOR 1, ISOFORM B-RELATED"/>
    <property type="match status" value="1"/>
</dbReference>
<evidence type="ECO:0000256" key="3">
    <source>
        <dbReference type="ARBA" id="ARBA00022692"/>
    </source>
</evidence>
<accession>A0A834HWA2</accession>
<name>A0A834HWA2_RHYFE</name>
<evidence type="ECO:0000256" key="6">
    <source>
        <dbReference type="SAM" id="Phobius"/>
    </source>
</evidence>
<dbReference type="InterPro" id="IPR017452">
    <property type="entry name" value="GPCR_Rhodpsn_7TM"/>
</dbReference>
<keyword evidence="9" id="KW-1185">Reference proteome</keyword>
<gene>
    <name evidence="8" type="ORF">GWI33_020497</name>
</gene>
<sequence length="348" mass="40151">MNVSANATFCDLKQFSKDFRSCHIYLSFIICILGSILNILNICILSTKQMRSPTNYILTSLAIADVIVMFEYMPFAYMQDKRTAYYSYGFSSFIIFHAVFTNTFHFISCCLAIILAIWRYIAVKFPQNNQKWCSETRTKYTIFFTYVLCAFVCFPLVLSLKINSSLAYKKPDGSIVFVKPQDIAVENITIYLTAYRNSIFKNISFYVYGVVLKLIPCILLVVLSTLLIIELFKAQQRKKALHTSNKDTRLIKKKLNQKHVDKEKQFNRTTKMLVVVLLLFLMAEFPQAMMGLLLHILGDKFYTECYMPLELSDFKLPAIIERKLSVAFLLSTMSESSEAALNMKHGRK</sequence>
<keyword evidence="5 6" id="KW-0472">Membrane</keyword>
<evidence type="ECO:0000313" key="9">
    <source>
        <dbReference type="Proteomes" id="UP000625711"/>
    </source>
</evidence>
<dbReference type="PANTHER" id="PTHR46273:SF4">
    <property type="entry name" value="AT19640P"/>
    <property type="match status" value="1"/>
</dbReference>
<keyword evidence="4 6" id="KW-1133">Transmembrane helix</keyword>
<dbReference type="PRINTS" id="PR00237">
    <property type="entry name" value="GPCRRHODOPSN"/>
</dbReference>
<evidence type="ECO:0000259" key="7">
    <source>
        <dbReference type="PROSITE" id="PS50262"/>
    </source>
</evidence>
<evidence type="ECO:0000256" key="4">
    <source>
        <dbReference type="ARBA" id="ARBA00022989"/>
    </source>
</evidence>
<evidence type="ECO:0000256" key="5">
    <source>
        <dbReference type="ARBA" id="ARBA00023136"/>
    </source>
</evidence>
<comment type="subcellular location">
    <subcellularLocation>
        <location evidence="1">Membrane</location>
    </subcellularLocation>
</comment>
<feature type="transmembrane region" description="Helical" evidence="6">
    <location>
        <begin position="56"/>
        <end position="75"/>
    </location>
</feature>
<feature type="domain" description="G-protein coupled receptors family 1 profile" evidence="7">
    <location>
        <begin position="37"/>
        <end position="342"/>
    </location>
</feature>
<dbReference type="GO" id="GO:0005886">
    <property type="term" value="C:plasma membrane"/>
    <property type="evidence" value="ECO:0007669"/>
    <property type="project" value="TreeGrafter"/>
</dbReference>
<dbReference type="InterPro" id="IPR019427">
    <property type="entry name" value="7TM_GPCR_serpentine_rcpt_Srw"/>
</dbReference>
<dbReference type="OrthoDB" id="5864054at2759"/>
<dbReference type="GO" id="GO:0008528">
    <property type="term" value="F:G protein-coupled peptide receptor activity"/>
    <property type="evidence" value="ECO:0007669"/>
    <property type="project" value="InterPro"/>
</dbReference>
<organism evidence="8 9">
    <name type="scientific">Rhynchophorus ferrugineus</name>
    <name type="common">Red palm weevil</name>
    <name type="synonym">Curculio ferrugineus</name>
    <dbReference type="NCBI Taxonomy" id="354439"/>
    <lineage>
        <taxon>Eukaryota</taxon>
        <taxon>Metazoa</taxon>
        <taxon>Ecdysozoa</taxon>
        <taxon>Arthropoda</taxon>
        <taxon>Hexapoda</taxon>
        <taxon>Insecta</taxon>
        <taxon>Pterygota</taxon>
        <taxon>Neoptera</taxon>
        <taxon>Endopterygota</taxon>
        <taxon>Coleoptera</taxon>
        <taxon>Polyphaga</taxon>
        <taxon>Cucujiformia</taxon>
        <taxon>Curculionidae</taxon>
        <taxon>Dryophthorinae</taxon>
        <taxon>Rhynchophorus</taxon>
    </lineage>
</organism>
<dbReference type="Proteomes" id="UP000625711">
    <property type="component" value="Unassembled WGS sequence"/>
</dbReference>